<dbReference type="Gene3D" id="3.20.20.210">
    <property type="match status" value="1"/>
</dbReference>
<organism evidence="1 2">
    <name type="scientific">Adineta steineri</name>
    <dbReference type="NCBI Taxonomy" id="433720"/>
    <lineage>
        <taxon>Eukaryota</taxon>
        <taxon>Metazoa</taxon>
        <taxon>Spiralia</taxon>
        <taxon>Gnathifera</taxon>
        <taxon>Rotifera</taxon>
        <taxon>Eurotatoria</taxon>
        <taxon>Bdelloidea</taxon>
        <taxon>Adinetida</taxon>
        <taxon>Adinetidae</taxon>
        <taxon>Adineta</taxon>
    </lineage>
</organism>
<dbReference type="AlphaFoldDB" id="A0A813YBE0"/>
<evidence type="ECO:0000313" key="2">
    <source>
        <dbReference type="Proteomes" id="UP000663860"/>
    </source>
</evidence>
<dbReference type="Gene3D" id="1.10.533.10">
    <property type="entry name" value="Death Domain, Fas"/>
    <property type="match status" value="1"/>
</dbReference>
<dbReference type="Gene3D" id="1.10.1170.10">
    <property type="entry name" value="Inhibitor Of Apoptosis Protein (2mihbC-IAP-1), Chain A"/>
    <property type="match status" value="1"/>
</dbReference>
<dbReference type="InterPro" id="IPR038071">
    <property type="entry name" value="UROD/MetE-like_sf"/>
</dbReference>
<sequence>MQSKITENKLDNNNVPTLVSSLSSSRLQQQQSTDSATLCVICLTRNRALALVPCGHFNVCVLCGHSLVINPGDPRVGTAEEVCERVLQAAKYIPIEQLGTTDDCKFPPFENDQSTPRQIAFDKIRALLEGTRMAEEQLMAKTTNKDSK</sequence>
<evidence type="ECO:0000313" key="1">
    <source>
        <dbReference type="EMBL" id="CAF0881827.1"/>
    </source>
</evidence>
<dbReference type="EMBL" id="CAJNOE010000083">
    <property type="protein sequence ID" value="CAF0881827.1"/>
    <property type="molecule type" value="Genomic_DNA"/>
</dbReference>
<name>A0A813YBE0_9BILA</name>
<dbReference type="InterPro" id="IPR011029">
    <property type="entry name" value="DEATH-like_dom_sf"/>
</dbReference>
<proteinExistence type="predicted"/>
<dbReference type="Pfam" id="PF13920">
    <property type="entry name" value="zf-C3HC4_3"/>
    <property type="match status" value="1"/>
</dbReference>
<protein>
    <submittedName>
        <fullName evidence="1">Uncharacterized protein</fullName>
    </submittedName>
</protein>
<gene>
    <name evidence="1" type="ORF">IZO911_LOCUS11234</name>
</gene>
<comment type="caution">
    <text evidence="1">The sequence shown here is derived from an EMBL/GenBank/DDBJ whole genome shotgun (WGS) entry which is preliminary data.</text>
</comment>
<dbReference type="Proteomes" id="UP000663860">
    <property type="component" value="Unassembled WGS sequence"/>
</dbReference>
<dbReference type="SUPFAM" id="SSF51726">
    <property type="entry name" value="UROD/MetE-like"/>
    <property type="match status" value="1"/>
</dbReference>
<accession>A0A813YBE0</accession>
<reference evidence="1" key="1">
    <citation type="submission" date="2021-02" db="EMBL/GenBank/DDBJ databases">
        <authorList>
            <person name="Nowell W R."/>
        </authorList>
    </citation>
    <scope>NUCLEOTIDE SEQUENCE</scope>
</reference>